<feature type="compositionally biased region" description="Polar residues" evidence="1">
    <location>
        <begin position="605"/>
        <end position="615"/>
    </location>
</feature>
<gene>
    <name evidence="2" type="ORF">PLEOSDRAFT_168791</name>
</gene>
<dbReference type="VEuPathDB" id="FungiDB:PLEOSDRAFT_168791"/>
<dbReference type="EMBL" id="KL198009">
    <property type="protein sequence ID" value="KDQ26924.1"/>
    <property type="molecule type" value="Genomic_DNA"/>
</dbReference>
<dbReference type="HOGENOM" id="CLU_330407_0_0_1"/>
<evidence type="ECO:0000313" key="3">
    <source>
        <dbReference type="Proteomes" id="UP000027073"/>
    </source>
</evidence>
<dbReference type="InParanoid" id="A0A067NGF8"/>
<name>A0A067NGF8_PLEO1</name>
<proteinExistence type="predicted"/>
<dbReference type="AlphaFoldDB" id="A0A067NGF8"/>
<feature type="compositionally biased region" description="Basic and acidic residues" evidence="1">
    <location>
        <begin position="619"/>
        <end position="637"/>
    </location>
</feature>
<dbReference type="Proteomes" id="UP000027073">
    <property type="component" value="Unassembled WGS sequence"/>
</dbReference>
<accession>A0A067NGF8</accession>
<sequence>MGLDEDDRVLMIVVESTVRNNCTALHKKKNDEGGEQWVLRVPTRVWPCSCDRYPSARTGENNGLEIEIVIMIELLRAQNRREGIGDIRRGSWEKHDRGTRFLVWSEARGGTALRRSLTEANGARFLGGTCSAKFVPDAGWAEGLGAGSSPRYVTMSGEGGGGLASLRSGNKKEAMGRIGWEGGTSKTPEGDRRVTCVRRWVVFWVLGITYLGVEIIPGGRKSGSWGSRAGKRRSPRGFTAVICYLGCCRLGFCHSGVGRGPDRRNNVRVSVETKQNKEKMDTCAEMPRRMVASLFVNLRVSNSDSDNGFIGAMVWVIAVRCAVDGVVVWYLDLRLDLGCQGEQLVHWIRFMEDEDSLCRGDHDGRKTKALGEDEKREKENTNALSLLCNVLEDPLEQGEVVWNGDGVNGSTYMGICGPAGDIRKVGSLRDEISNDCGWDGRGSIEDDAEDSSAVSSSVIWRIDSKVSSVYYYSNLQISKPSKVRLRVRPSSDIVKLNVVNPQTFETLCPGVHGGRKLATFHRIWNAVWGLGDQGKTGRRDESGSDTDPVWKADSMARLIESRRGELEGLGVVTALAGLDEGWWSRTQVADSRCNGICRESDTSRDMSPTPTQSGSGYRAESKSGTRRDDPRDPPDSDGRCWSMMLMVDASNEVLRCAYCRACEESDADIDEQGAVTLRIIVMHIHRVEDSKPLIYQLFLDIVTAHRVSDAELKLEAYGARPTRGLGPRLARPKASEALKQKARQAGEQRVNGRTKNRENILGGRAAPFASEVRTEDLGLSNGEAPAIMSASSSDRVPNAERLGLATCQTREAGDAVKPLVRQPRRRARDVFATCVRGGPYAVYTRAALTNHRESRSLAVIQELLGVGC</sequence>
<feature type="region of interest" description="Disordered" evidence="1">
    <location>
        <begin position="597"/>
        <end position="637"/>
    </location>
</feature>
<reference evidence="3" key="1">
    <citation type="journal article" date="2014" name="Proc. Natl. Acad. Sci. U.S.A.">
        <title>Extensive sampling of basidiomycete genomes demonstrates inadequacy of the white-rot/brown-rot paradigm for wood decay fungi.</title>
        <authorList>
            <person name="Riley R."/>
            <person name="Salamov A.A."/>
            <person name="Brown D.W."/>
            <person name="Nagy L.G."/>
            <person name="Floudas D."/>
            <person name="Held B.W."/>
            <person name="Levasseur A."/>
            <person name="Lombard V."/>
            <person name="Morin E."/>
            <person name="Otillar R."/>
            <person name="Lindquist E.A."/>
            <person name="Sun H."/>
            <person name="LaButti K.M."/>
            <person name="Schmutz J."/>
            <person name="Jabbour D."/>
            <person name="Luo H."/>
            <person name="Baker S.E."/>
            <person name="Pisabarro A.G."/>
            <person name="Walton J.D."/>
            <person name="Blanchette R.A."/>
            <person name="Henrissat B."/>
            <person name="Martin F."/>
            <person name="Cullen D."/>
            <person name="Hibbett D.S."/>
            <person name="Grigoriev I.V."/>
        </authorList>
    </citation>
    <scope>NUCLEOTIDE SEQUENCE [LARGE SCALE GENOMIC DNA]</scope>
    <source>
        <strain evidence="3">PC15</strain>
    </source>
</reference>
<organism evidence="2 3">
    <name type="scientific">Pleurotus ostreatus (strain PC15)</name>
    <name type="common">Oyster mushroom</name>
    <dbReference type="NCBI Taxonomy" id="1137138"/>
    <lineage>
        <taxon>Eukaryota</taxon>
        <taxon>Fungi</taxon>
        <taxon>Dikarya</taxon>
        <taxon>Basidiomycota</taxon>
        <taxon>Agaricomycotina</taxon>
        <taxon>Agaricomycetes</taxon>
        <taxon>Agaricomycetidae</taxon>
        <taxon>Agaricales</taxon>
        <taxon>Pleurotineae</taxon>
        <taxon>Pleurotaceae</taxon>
        <taxon>Pleurotus</taxon>
    </lineage>
</organism>
<evidence type="ECO:0000256" key="1">
    <source>
        <dbReference type="SAM" id="MobiDB-lite"/>
    </source>
</evidence>
<protein>
    <submittedName>
        <fullName evidence="2">Uncharacterized protein</fullName>
    </submittedName>
</protein>
<evidence type="ECO:0000313" key="2">
    <source>
        <dbReference type="EMBL" id="KDQ26924.1"/>
    </source>
</evidence>